<proteinExistence type="predicted"/>
<gene>
    <name evidence="2" type="ORF">FB470_006728</name>
</gene>
<accession>A0ABU0F5X5</accession>
<name>A0ABU0F5X5_9PSEU</name>
<dbReference type="Proteomes" id="UP001229651">
    <property type="component" value="Unassembled WGS sequence"/>
</dbReference>
<evidence type="ECO:0000313" key="2">
    <source>
        <dbReference type="EMBL" id="MDQ0382734.1"/>
    </source>
</evidence>
<sequence length="247" mass="25734">MCRGAGDLEPFRCPPQRPETQRQAAFPDWPGWYNYHRPHTAIGATPQPAAPPTSPNNTARPCQASAGVPEPHGLRDDPPTAGGPPRAGSRCTPGGAACPGDRPRRCDGSASGAVGPVPGPGRGRRGAGGGVRFAPGGRVAEGELSHRGGAGDPWLCRAVGGCPGRRHQNSDRQTGQHVCRPGTIVAGVGDQQDVRLPGLPVTPLIRRSTTSRTGRPSLLPHHRPAGRTTSIQRMRCGHVRASGAAHR</sequence>
<evidence type="ECO:0000256" key="1">
    <source>
        <dbReference type="SAM" id="MobiDB-lite"/>
    </source>
</evidence>
<dbReference type="EMBL" id="JAUSUT010000001">
    <property type="protein sequence ID" value="MDQ0382734.1"/>
    <property type="molecule type" value="Genomic_DNA"/>
</dbReference>
<evidence type="ECO:0008006" key="4">
    <source>
        <dbReference type="Google" id="ProtNLM"/>
    </source>
</evidence>
<feature type="region of interest" description="Disordered" evidence="1">
    <location>
        <begin position="1"/>
        <end position="134"/>
    </location>
</feature>
<reference evidence="2 3" key="1">
    <citation type="submission" date="2023-07" db="EMBL/GenBank/DDBJ databases">
        <title>Sequencing the genomes of 1000 actinobacteria strains.</title>
        <authorList>
            <person name="Klenk H.-P."/>
        </authorList>
    </citation>
    <scope>NUCLEOTIDE SEQUENCE [LARGE SCALE GENOMIC DNA]</scope>
    <source>
        <strain evidence="2 3">DSM 45805</strain>
    </source>
</reference>
<organism evidence="2 3">
    <name type="scientific">Amycolatopsis thermophila</name>
    <dbReference type="NCBI Taxonomy" id="206084"/>
    <lineage>
        <taxon>Bacteria</taxon>
        <taxon>Bacillati</taxon>
        <taxon>Actinomycetota</taxon>
        <taxon>Actinomycetes</taxon>
        <taxon>Pseudonocardiales</taxon>
        <taxon>Pseudonocardiaceae</taxon>
        <taxon>Amycolatopsis</taxon>
    </lineage>
</organism>
<evidence type="ECO:0000313" key="3">
    <source>
        <dbReference type="Proteomes" id="UP001229651"/>
    </source>
</evidence>
<protein>
    <recommendedName>
        <fullName evidence="4">Transposase</fullName>
    </recommendedName>
</protein>
<keyword evidence="3" id="KW-1185">Reference proteome</keyword>
<comment type="caution">
    <text evidence="2">The sequence shown here is derived from an EMBL/GenBank/DDBJ whole genome shotgun (WGS) entry which is preliminary data.</text>
</comment>